<dbReference type="Proteomes" id="UP001175097">
    <property type="component" value="Unassembled WGS sequence"/>
</dbReference>
<proteinExistence type="inferred from homology"/>
<accession>A0ABT8JW58</accession>
<evidence type="ECO:0000256" key="1">
    <source>
        <dbReference type="ARBA" id="ARBA00004651"/>
    </source>
</evidence>
<comment type="subcellular location">
    <subcellularLocation>
        <location evidence="1">Cell membrane</location>
        <topology evidence="1">Multi-pass membrane protein</topology>
    </subcellularLocation>
</comment>
<comment type="caution">
    <text evidence="9">The sequence shown here is derived from an EMBL/GenBank/DDBJ whole genome shotgun (WGS) entry which is preliminary data.</text>
</comment>
<evidence type="ECO:0000313" key="9">
    <source>
        <dbReference type="EMBL" id="MDN4609028.1"/>
    </source>
</evidence>
<dbReference type="EMBL" id="JAROCC010000018">
    <property type="protein sequence ID" value="MDN4609028.1"/>
    <property type="molecule type" value="Genomic_DNA"/>
</dbReference>
<dbReference type="Gene3D" id="1.20.81.30">
    <property type="entry name" value="Type II secretion system (T2SS), domain F"/>
    <property type="match status" value="2"/>
</dbReference>
<sequence length="347" mass="39177">MKRLMDKRRLNIENRPAFLERLSILLQEGYTFYECLVLLLPHHTKDYFELLELIEKDLKNGQGVPTILERLGFSSSVLLPVVVSEVDGQLVEALKGIAERLKKTAERQKKLRALLLYPIVLFFFMAILLLAYRNYFLPNLQALSVSRNEDAAGVIEMLPYIVSKIPDVLIGSVILVSIVAVGGSLFYRKQLPSAKIRFLLALPVVCRFFSKLKTRDFAGEIGSLLYSGLSMQDALEVLVEQKVDPIMSEVASTIKKHVVYGESFEQAIHMTQGLLDELGAYAKHGSDTGHLAKELMIYSEKLDEMIEEELGKWLAMLQPILFTLLAICILSAYLALLLPVYGMFDKF</sequence>
<keyword evidence="5 7" id="KW-1133">Transmembrane helix</keyword>
<feature type="domain" description="Type II secretion system protein GspF" evidence="8">
    <location>
        <begin position="18"/>
        <end position="138"/>
    </location>
</feature>
<evidence type="ECO:0000256" key="4">
    <source>
        <dbReference type="ARBA" id="ARBA00022692"/>
    </source>
</evidence>
<gene>
    <name evidence="9" type="primary">comGB</name>
    <name evidence="9" type="ORF">P5G49_16320</name>
</gene>
<dbReference type="InterPro" id="IPR018076">
    <property type="entry name" value="T2SS_GspF_dom"/>
</dbReference>
<protein>
    <submittedName>
        <fullName evidence="9">Competence type IV pilus assembly protein ComGB</fullName>
    </submittedName>
</protein>
<keyword evidence="3" id="KW-1003">Cell membrane</keyword>
<evidence type="ECO:0000256" key="3">
    <source>
        <dbReference type="ARBA" id="ARBA00022475"/>
    </source>
</evidence>
<evidence type="ECO:0000259" key="8">
    <source>
        <dbReference type="Pfam" id="PF00482"/>
    </source>
</evidence>
<dbReference type="InterPro" id="IPR042094">
    <property type="entry name" value="T2SS_GspF_sf"/>
</dbReference>
<keyword evidence="6 7" id="KW-0472">Membrane</keyword>
<keyword evidence="10" id="KW-1185">Reference proteome</keyword>
<keyword evidence="4 7" id="KW-0812">Transmembrane</keyword>
<feature type="transmembrane region" description="Helical" evidence="7">
    <location>
        <begin position="320"/>
        <end position="344"/>
    </location>
</feature>
<feature type="domain" description="Type II secretion system protein GspF" evidence="8">
    <location>
        <begin position="217"/>
        <end position="339"/>
    </location>
</feature>
<evidence type="ECO:0000256" key="7">
    <source>
        <dbReference type="SAM" id="Phobius"/>
    </source>
</evidence>
<dbReference type="NCBIfam" id="NF041012">
    <property type="entry name" value="T4P_ComGB"/>
    <property type="match status" value="1"/>
</dbReference>
<organism evidence="9 10">
    <name type="scientific">Sporosarcina highlanderae</name>
    <dbReference type="NCBI Taxonomy" id="3035916"/>
    <lineage>
        <taxon>Bacteria</taxon>
        <taxon>Bacillati</taxon>
        <taxon>Bacillota</taxon>
        <taxon>Bacilli</taxon>
        <taxon>Bacillales</taxon>
        <taxon>Caryophanaceae</taxon>
        <taxon>Sporosarcina</taxon>
    </lineage>
</organism>
<dbReference type="Pfam" id="PF00482">
    <property type="entry name" value="T2SSF"/>
    <property type="match status" value="2"/>
</dbReference>
<dbReference type="PANTHER" id="PTHR30012">
    <property type="entry name" value="GENERAL SECRETION PATHWAY PROTEIN"/>
    <property type="match status" value="1"/>
</dbReference>
<evidence type="ECO:0000256" key="2">
    <source>
        <dbReference type="ARBA" id="ARBA00005745"/>
    </source>
</evidence>
<dbReference type="PANTHER" id="PTHR30012:SF0">
    <property type="entry name" value="TYPE II SECRETION SYSTEM PROTEIN F-RELATED"/>
    <property type="match status" value="1"/>
</dbReference>
<comment type="similarity">
    <text evidence="2">Belongs to the GSP F family.</text>
</comment>
<feature type="transmembrane region" description="Helical" evidence="7">
    <location>
        <begin position="111"/>
        <end position="132"/>
    </location>
</feature>
<dbReference type="RefSeq" id="WP_301245545.1">
    <property type="nucleotide sequence ID" value="NZ_JAROCC010000018.1"/>
</dbReference>
<evidence type="ECO:0000256" key="5">
    <source>
        <dbReference type="ARBA" id="ARBA00022989"/>
    </source>
</evidence>
<feature type="transmembrane region" description="Helical" evidence="7">
    <location>
        <begin position="168"/>
        <end position="187"/>
    </location>
</feature>
<name>A0ABT8JW58_9BACL</name>
<evidence type="ECO:0000313" key="10">
    <source>
        <dbReference type="Proteomes" id="UP001175097"/>
    </source>
</evidence>
<reference evidence="9" key="1">
    <citation type="submission" date="2023-03" db="EMBL/GenBank/DDBJ databases">
        <title>MT1 and MT2 Draft Genomes of Novel Species.</title>
        <authorList>
            <person name="Venkateswaran K."/>
        </authorList>
    </citation>
    <scope>NUCLEOTIDE SEQUENCE</scope>
    <source>
        <strain evidence="9">F6_3S_P_2</strain>
    </source>
</reference>
<evidence type="ECO:0000256" key="6">
    <source>
        <dbReference type="ARBA" id="ARBA00023136"/>
    </source>
</evidence>
<dbReference type="InterPro" id="IPR003004">
    <property type="entry name" value="GspF/PilC"/>
</dbReference>
<dbReference type="InterPro" id="IPR047692">
    <property type="entry name" value="T4P_ComGB"/>
</dbReference>